<keyword evidence="9" id="KW-0460">Magnesium</keyword>
<dbReference type="EMBL" id="CP126211">
    <property type="protein sequence ID" value="WIA13574.1"/>
    <property type="molecule type" value="Genomic_DNA"/>
</dbReference>
<feature type="compositionally biased region" description="Low complexity" evidence="10">
    <location>
        <begin position="456"/>
        <end position="480"/>
    </location>
</feature>
<evidence type="ECO:0000256" key="8">
    <source>
        <dbReference type="ARBA" id="ARBA00022840"/>
    </source>
</evidence>
<feature type="compositionally biased region" description="Low complexity" evidence="10">
    <location>
        <begin position="422"/>
        <end position="431"/>
    </location>
</feature>
<dbReference type="Proteomes" id="UP001244341">
    <property type="component" value="Chromosome 4b"/>
</dbReference>
<evidence type="ECO:0000313" key="13">
    <source>
        <dbReference type="EMBL" id="WIA13574.1"/>
    </source>
</evidence>
<organism evidence="13 14">
    <name type="scientific">Tetradesmus obliquus</name>
    <name type="common">Green alga</name>
    <name type="synonym">Acutodesmus obliquus</name>
    <dbReference type="NCBI Taxonomy" id="3088"/>
    <lineage>
        <taxon>Eukaryota</taxon>
        <taxon>Viridiplantae</taxon>
        <taxon>Chlorophyta</taxon>
        <taxon>core chlorophytes</taxon>
        <taxon>Chlorophyceae</taxon>
        <taxon>CS clade</taxon>
        <taxon>Sphaeropleales</taxon>
        <taxon>Scenedesmaceae</taxon>
        <taxon>Tetradesmus</taxon>
    </lineage>
</organism>
<feature type="compositionally biased region" description="Low complexity" evidence="10">
    <location>
        <begin position="522"/>
        <end position="533"/>
    </location>
</feature>
<feature type="compositionally biased region" description="Basic residues" evidence="10">
    <location>
        <begin position="510"/>
        <end position="520"/>
    </location>
</feature>
<evidence type="ECO:0008006" key="15">
    <source>
        <dbReference type="Google" id="ProtNLM"/>
    </source>
</evidence>
<keyword evidence="6" id="KW-0547">Nucleotide-binding</keyword>
<name>A0ABY8TWR8_TETOB</name>
<protein>
    <recommendedName>
        <fullName evidence="15">Inositol-1,3,4-trisphosphate 5/6-kinase</fullName>
    </recommendedName>
</protein>
<keyword evidence="7" id="KW-0418">Kinase</keyword>
<dbReference type="Gene3D" id="3.30.470.20">
    <property type="entry name" value="ATP-grasp fold, B domain"/>
    <property type="match status" value="1"/>
</dbReference>
<dbReference type="SUPFAM" id="SSF56059">
    <property type="entry name" value="Glutathione synthetase ATP-binding domain-like"/>
    <property type="match status" value="1"/>
</dbReference>
<evidence type="ECO:0000256" key="7">
    <source>
        <dbReference type="ARBA" id="ARBA00022777"/>
    </source>
</evidence>
<dbReference type="InterPro" id="IPR041429">
    <property type="entry name" value="ITPK1_N"/>
</dbReference>
<feature type="region of interest" description="Disordered" evidence="10">
    <location>
        <begin position="410"/>
        <end position="436"/>
    </location>
</feature>
<dbReference type="InterPro" id="IPR008656">
    <property type="entry name" value="Inositol_tetrakis-P_1-kinase"/>
</dbReference>
<feature type="domain" description="Inositol 1,3,4-trisphosphate 5/6-kinase ATP-grasp" evidence="11">
    <location>
        <begin position="320"/>
        <end position="398"/>
    </location>
</feature>
<dbReference type="Pfam" id="PF17927">
    <property type="entry name" value="Ins134_P3_kin_N"/>
    <property type="match status" value="1"/>
</dbReference>
<comment type="similarity">
    <text evidence="2">Belongs to the ITPK1 family.</text>
</comment>
<feature type="compositionally biased region" description="Low complexity" evidence="10">
    <location>
        <begin position="495"/>
        <end position="507"/>
    </location>
</feature>
<comment type="cofactor">
    <cofactor evidence="1">
        <name>Mg(2+)</name>
        <dbReference type="ChEBI" id="CHEBI:18420"/>
    </cofactor>
</comment>
<gene>
    <name evidence="13" type="ORF">OEZ85_007141</name>
</gene>
<evidence type="ECO:0000256" key="5">
    <source>
        <dbReference type="ARBA" id="ARBA00022723"/>
    </source>
</evidence>
<evidence type="ECO:0000256" key="3">
    <source>
        <dbReference type="ARBA" id="ARBA00011245"/>
    </source>
</evidence>
<comment type="subunit">
    <text evidence="3">Monomer.</text>
</comment>
<evidence type="ECO:0000313" key="14">
    <source>
        <dbReference type="Proteomes" id="UP001244341"/>
    </source>
</evidence>
<feature type="compositionally biased region" description="Polar residues" evidence="10">
    <location>
        <begin position="410"/>
        <end position="421"/>
    </location>
</feature>
<evidence type="ECO:0000256" key="4">
    <source>
        <dbReference type="ARBA" id="ARBA00022679"/>
    </source>
</evidence>
<proteinExistence type="inferred from homology"/>
<dbReference type="PANTHER" id="PTHR14217">
    <property type="entry name" value="INOSITOL-TETRAKISPHOSPHATE 1-KINASE"/>
    <property type="match status" value="1"/>
</dbReference>
<dbReference type="Pfam" id="PF05770">
    <property type="entry name" value="Ins134_P3_kin"/>
    <property type="match status" value="2"/>
</dbReference>
<evidence type="ECO:0000256" key="10">
    <source>
        <dbReference type="SAM" id="MobiDB-lite"/>
    </source>
</evidence>
<feature type="region of interest" description="Disordered" evidence="10">
    <location>
        <begin position="456"/>
        <end position="551"/>
    </location>
</feature>
<feature type="domain" description="Inositol 1,3,4-trisphosphate 5/6-kinase ATP-grasp" evidence="11">
    <location>
        <begin position="136"/>
        <end position="264"/>
    </location>
</feature>
<sequence>MLETGEAAASMVQERSRTHVLRVGCALLPKKVTRYLTPKMTETAAMHGILLQQLDYTRSLLTQGTYDVIIHKLRPNPAWEHFLHEYKAAHPEVVIIDRLDRIRALHNRATMLTPLKGDGITLAPPHPQQQQQQPVRVQAPLQVEIPEGASKADAQAALAAAGLSPPLLCKPLWTDGREGSHGLAVLHDLEELGRLLRGGVSSEFKPPLVVQEFVEHGGVLFKVYVLGSQTVVTARPSLGEAVLEAEQGVQQLPRISCVSVFGKQMQQQRQQQQQQARAACCQQEQERGSSGCCSSQQQQQPASPGPQGLAAVAASWRPPATAACPPEWVTSGLAATLRRELGMQLFNFDLIVPEQQAEQQQQQQGDAPPLCYVVDINYFPGVDKIVDFEARFVKLLWEVADEQHELRSRQQQPVAVASATSQPQQEQQLQPVAASSSKSGSLPALALARSCSLSHHSGGSSGAAAGNGSSSGGSSSRGSLAGCGSGGFGELQLVGSRRSSSSGGSSSPHAQRHHRHHRHSGGLEMAGAAAAGQWGDGVMGSSPPVQVAGCS</sequence>
<reference evidence="13 14" key="1">
    <citation type="submission" date="2023-05" db="EMBL/GenBank/DDBJ databases">
        <title>A 100% complete, gapless, phased diploid assembly of the Scenedesmus obliquus UTEX 3031 genome.</title>
        <authorList>
            <person name="Biondi T.C."/>
            <person name="Hanschen E.R."/>
            <person name="Kwon T."/>
            <person name="Eng W."/>
            <person name="Kruse C.P.S."/>
            <person name="Koehler S.I."/>
            <person name="Kunde Y."/>
            <person name="Gleasner C.D."/>
            <person name="You Mak K.T."/>
            <person name="Polle J."/>
            <person name="Hovde B.T."/>
            <person name="Starkenburg S.R."/>
        </authorList>
    </citation>
    <scope>NUCLEOTIDE SEQUENCE [LARGE SCALE GENOMIC DNA]</scope>
    <source>
        <strain evidence="13 14">DOE0152z</strain>
    </source>
</reference>
<evidence type="ECO:0000256" key="2">
    <source>
        <dbReference type="ARBA" id="ARBA00009601"/>
    </source>
</evidence>
<keyword evidence="8" id="KW-0067">ATP-binding</keyword>
<evidence type="ECO:0000256" key="1">
    <source>
        <dbReference type="ARBA" id="ARBA00001946"/>
    </source>
</evidence>
<accession>A0ABY8TWR8</accession>
<keyword evidence="14" id="KW-1185">Reference proteome</keyword>
<keyword evidence="5" id="KW-0479">Metal-binding</keyword>
<dbReference type="PANTHER" id="PTHR14217:SF39">
    <property type="entry name" value="INOSITOL-TETRAKISPHOSPHATE 1-KINASE 3"/>
    <property type="match status" value="1"/>
</dbReference>
<evidence type="ECO:0000259" key="11">
    <source>
        <dbReference type="Pfam" id="PF05770"/>
    </source>
</evidence>
<feature type="domain" description="Inositol-tetrakisphosphate 1-kinase N-terminal" evidence="12">
    <location>
        <begin position="22"/>
        <end position="102"/>
    </location>
</feature>
<keyword evidence="4" id="KW-0808">Transferase</keyword>
<evidence type="ECO:0000259" key="12">
    <source>
        <dbReference type="Pfam" id="PF17927"/>
    </source>
</evidence>
<dbReference type="InterPro" id="IPR040464">
    <property type="entry name" value="InsP(3)kin_ATP-grasp"/>
</dbReference>
<evidence type="ECO:0000256" key="6">
    <source>
        <dbReference type="ARBA" id="ARBA00022741"/>
    </source>
</evidence>
<evidence type="ECO:0000256" key="9">
    <source>
        <dbReference type="ARBA" id="ARBA00022842"/>
    </source>
</evidence>